<dbReference type="PANTHER" id="PTHR11060">
    <property type="entry name" value="PROTEIN MEMO1"/>
    <property type="match status" value="1"/>
</dbReference>
<protein>
    <submittedName>
        <fullName evidence="2">MEMO1 family protein</fullName>
    </submittedName>
</protein>
<dbReference type="NCBIfam" id="TIGR04336">
    <property type="entry name" value="AmmeMemoSam_B"/>
    <property type="match status" value="1"/>
</dbReference>
<accession>A0A9P3HLH7</accession>
<dbReference type="InterPro" id="IPR002737">
    <property type="entry name" value="MEMO1_fam"/>
</dbReference>
<dbReference type="Gene3D" id="3.40.830.10">
    <property type="entry name" value="LigB-like"/>
    <property type="match status" value="1"/>
</dbReference>
<evidence type="ECO:0000256" key="1">
    <source>
        <dbReference type="ARBA" id="ARBA00006315"/>
    </source>
</evidence>
<proteinExistence type="inferred from homology"/>
<gene>
    <name evidence="2" type="ORF">EMPS_11323</name>
</gene>
<reference evidence="2" key="2">
    <citation type="journal article" date="2022" name="Microbiol. Resour. Announc.">
        <title>Whole-Genome Sequence of Entomortierella parvispora E1425, a Mucoromycotan Fungus Associated with Burkholderiaceae-Related Endosymbiotic Bacteria.</title>
        <authorList>
            <person name="Herlambang A."/>
            <person name="Guo Y."/>
            <person name="Takashima Y."/>
            <person name="Narisawa K."/>
            <person name="Ohta H."/>
            <person name="Nishizawa T."/>
        </authorList>
    </citation>
    <scope>NUCLEOTIDE SEQUENCE</scope>
    <source>
        <strain evidence="2">E1425</strain>
    </source>
</reference>
<sequence>MSARDASHAGSWYSSNKKELDRQLTGWLTKVGSETAQGDALPIDGLRAIIAPHAGYSYSGPAAGFAYKCINPDLFKRVFILGPSHHIYLAGCALSKCERYETPLGDLIVDQITTEELAQTGKFDQMSQETDEDEHSLEMHLPYIYKVFEKNPIEIVPILVGALNETTERSYGKLLAPYLNDSENLFVISSDFCHWGTRFDYTYYRDEQGTVTQSLARSGGKKNYQPPSAQGRKIFESIRDLDHEGMEKIEQGDHGAYCRYLSQTKNTICGRHPIGVLMAALQELDASKGRQGENGRTGHHRIQFVHYSQSSEVLTTSDSSVSYASAFVQRGTERKH</sequence>
<organism evidence="2 3">
    <name type="scientific">Entomortierella parvispora</name>
    <dbReference type="NCBI Taxonomy" id="205924"/>
    <lineage>
        <taxon>Eukaryota</taxon>
        <taxon>Fungi</taxon>
        <taxon>Fungi incertae sedis</taxon>
        <taxon>Mucoromycota</taxon>
        <taxon>Mortierellomycotina</taxon>
        <taxon>Mortierellomycetes</taxon>
        <taxon>Mortierellales</taxon>
        <taxon>Mortierellaceae</taxon>
        <taxon>Entomortierella</taxon>
    </lineage>
</organism>
<dbReference type="OrthoDB" id="417112at2759"/>
<evidence type="ECO:0000313" key="2">
    <source>
        <dbReference type="EMBL" id="GJJ78964.1"/>
    </source>
</evidence>
<dbReference type="PANTHER" id="PTHR11060:SF0">
    <property type="entry name" value="PROTEIN MEMO1"/>
    <property type="match status" value="1"/>
</dbReference>
<dbReference type="CDD" id="cd07361">
    <property type="entry name" value="MEMO_like"/>
    <property type="match status" value="1"/>
</dbReference>
<comment type="caution">
    <text evidence="2">The sequence shown here is derived from an EMBL/GenBank/DDBJ whole genome shotgun (WGS) entry which is preliminary data.</text>
</comment>
<keyword evidence="3" id="KW-1185">Reference proteome</keyword>
<comment type="similarity">
    <text evidence="1">Belongs to the MEMO1 family.</text>
</comment>
<evidence type="ECO:0000313" key="3">
    <source>
        <dbReference type="Proteomes" id="UP000827284"/>
    </source>
</evidence>
<dbReference type="Proteomes" id="UP000827284">
    <property type="component" value="Unassembled WGS sequence"/>
</dbReference>
<dbReference type="Pfam" id="PF01875">
    <property type="entry name" value="Memo"/>
    <property type="match status" value="1"/>
</dbReference>
<reference evidence="2" key="1">
    <citation type="submission" date="2021-11" db="EMBL/GenBank/DDBJ databases">
        <authorList>
            <person name="Herlambang A."/>
            <person name="Guo Y."/>
            <person name="Takashima Y."/>
            <person name="Nishizawa T."/>
        </authorList>
    </citation>
    <scope>NUCLEOTIDE SEQUENCE</scope>
    <source>
        <strain evidence="2">E1425</strain>
    </source>
</reference>
<dbReference type="AlphaFoldDB" id="A0A9P3HLH7"/>
<dbReference type="HAMAP" id="MF_00055">
    <property type="entry name" value="MEMO1"/>
    <property type="match status" value="1"/>
</dbReference>
<name>A0A9P3HLH7_9FUNG</name>
<dbReference type="EMBL" id="BQFW01000015">
    <property type="protein sequence ID" value="GJJ78964.1"/>
    <property type="molecule type" value="Genomic_DNA"/>
</dbReference>